<dbReference type="AlphaFoldDB" id="A0AAN9G2N7"/>
<protein>
    <recommendedName>
        <fullName evidence="2">Galaxin-like repeats domain-containing protein</fullName>
    </recommendedName>
</protein>
<dbReference type="InterPro" id="IPR056601">
    <property type="entry name" value="Galaxin_dom"/>
</dbReference>
<dbReference type="EMBL" id="JBAMIC010000021">
    <property type="protein sequence ID" value="KAK7093106.1"/>
    <property type="molecule type" value="Genomic_DNA"/>
</dbReference>
<evidence type="ECO:0000313" key="3">
    <source>
        <dbReference type="EMBL" id="KAK7093106.1"/>
    </source>
</evidence>
<organism evidence="3 4">
    <name type="scientific">Littorina saxatilis</name>
    <dbReference type="NCBI Taxonomy" id="31220"/>
    <lineage>
        <taxon>Eukaryota</taxon>
        <taxon>Metazoa</taxon>
        <taxon>Spiralia</taxon>
        <taxon>Lophotrochozoa</taxon>
        <taxon>Mollusca</taxon>
        <taxon>Gastropoda</taxon>
        <taxon>Caenogastropoda</taxon>
        <taxon>Littorinimorpha</taxon>
        <taxon>Littorinoidea</taxon>
        <taxon>Littorinidae</taxon>
        <taxon>Littorina</taxon>
    </lineage>
</organism>
<evidence type="ECO:0000313" key="4">
    <source>
        <dbReference type="Proteomes" id="UP001374579"/>
    </source>
</evidence>
<dbReference type="Pfam" id="PF24748">
    <property type="entry name" value="Galaxin_repeat"/>
    <property type="match status" value="1"/>
</dbReference>
<keyword evidence="1" id="KW-0732">Signal</keyword>
<keyword evidence="4" id="KW-1185">Reference proteome</keyword>
<evidence type="ECO:0000259" key="2">
    <source>
        <dbReference type="Pfam" id="PF24748"/>
    </source>
</evidence>
<feature type="chain" id="PRO_5042913449" description="Galaxin-like repeats domain-containing protein" evidence="1">
    <location>
        <begin position="21"/>
        <end position="134"/>
    </location>
</feature>
<dbReference type="Proteomes" id="UP001374579">
    <property type="component" value="Unassembled WGS sequence"/>
</dbReference>
<proteinExistence type="predicted"/>
<feature type="domain" description="Galaxin-like repeats" evidence="2">
    <location>
        <begin position="42"/>
        <end position="126"/>
    </location>
</feature>
<gene>
    <name evidence="3" type="ORF">V1264_008756</name>
</gene>
<comment type="caution">
    <text evidence="3">The sequence shown here is derived from an EMBL/GenBank/DDBJ whole genome shotgun (WGS) entry which is preliminary data.</text>
</comment>
<accession>A0AAN9G2N7</accession>
<feature type="signal peptide" evidence="1">
    <location>
        <begin position="1"/>
        <end position="20"/>
    </location>
</feature>
<name>A0AAN9G2N7_9CAEN</name>
<sequence>MKGAISLIFVLLCIVSKANTVRDSRFIKFVPKNGCNNFPPRNNTVCCIYMLYELGDVDDACCGYNPYNSKKDLCCAGREWKGGFYVNRCCGRIAYNSPDKICCGAYAAMGDACCGPTAFYKHIHSCQYTLVPRG</sequence>
<reference evidence="3 4" key="1">
    <citation type="submission" date="2024-02" db="EMBL/GenBank/DDBJ databases">
        <title>Chromosome-scale genome assembly of the rough periwinkle Littorina saxatilis.</title>
        <authorList>
            <person name="De Jode A."/>
            <person name="Faria R."/>
            <person name="Formenti G."/>
            <person name="Sims Y."/>
            <person name="Smith T.P."/>
            <person name="Tracey A."/>
            <person name="Wood J.M.D."/>
            <person name="Zagrodzka Z.B."/>
            <person name="Johannesson K."/>
            <person name="Butlin R.K."/>
            <person name="Leder E.H."/>
        </authorList>
    </citation>
    <scope>NUCLEOTIDE SEQUENCE [LARGE SCALE GENOMIC DNA]</scope>
    <source>
        <strain evidence="3">Snail1</strain>
        <tissue evidence="3">Muscle</tissue>
    </source>
</reference>
<evidence type="ECO:0000256" key="1">
    <source>
        <dbReference type="SAM" id="SignalP"/>
    </source>
</evidence>